<keyword evidence="8" id="KW-0325">Glycoprotein</keyword>
<dbReference type="GO" id="GO:0050291">
    <property type="term" value="F:sphingosine N-acyltransferase activity"/>
    <property type="evidence" value="ECO:0007669"/>
    <property type="project" value="InterPro"/>
</dbReference>
<dbReference type="PANTHER" id="PTHR12560:SF11">
    <property type="entry name" value="CERAMIDE SYNTHASE LAC1-RELATED"/>
    <property type="match status" value="1"/>
</dbReference>
<dbReference type="PROSITE" id="PS50922">
    <property type="entry name" value="TLC"/>
    <property type="match status" value="1"/>
</dbReference>
<feature type="domain" description="TLC" evidence="12">
    <location>
        <begin position="209"/>
        <end position="427"/>
    </location>
</feature>
<evidence type="ECO:0000256" key="5">
    <source>
        <dbReference type="ARBA" id="ARBA00022824"/>
    </source>
</evidence>
<keyword evidence="5" id="KW-0256">Endoplasmic reticulum</keyword>
<feature type="compositionally biased region" description="Polar residues" evidence="10">
    <location>
        <begin position="64"/>
        <end position="78"/>
    </location>
</feature>
<keyword evidence="14" id="KW-1185">Reference proteome</keyword>
<dbReference type="SMART" id="SM00724">
    <property type="entry name" value="TLC"/>
    <property type="match status" value="1"/>
</dbReference>
<evidence type="ECO:0000313" key="13">
    <source>
        <dbReference type="EMBL" id="KAF2723648.1"/>
    </source>
</evidence>
<evidence type="ECO:0000256" key="7">
    <source>
        <dbReference type="ARBA" id="ARBA00023136"/>
    </source>
</evidence>
<evidence type="ECO:0000256" key="8">
    <source>
        <dbReference type="ARBA" id="ARBA00023180"/>
    </source>
</evidence>
<dbReference type="EMBL" id="MU003775">
    <property type="protein sequence ID" value="KAF2723648.1"/>
    <property type="molecule type" value="Genomic_DNA"/>
</dbReference>
<keyword evidence="6 11" id="KW-1133">Transmembrane helix</keyword>
<evidence type="ECO:0000256" key="6">
    <source>
        <dbReference type="ARBA" id="ARBA00022989"/>
    </source>
</evidence>
<organism evidence="13 14">
    <name type="scientific">Polychaeton citri CBS 116435</name>
    <dbReference type="NCBI Taxonomy" id="1314669"/>
    <lineage>
        <taxon>Eukaryota</taxon>
        <taxon>Fungi</taxon>
        <taxon>Dikarya</taxon>
        <taxon>Ascomycota</taxon>
        <taxon>Pezizomycotina</taxon>
        <taxon>Dothideomycetes</taxon>
        <taxon>Dothideomycetidae</taxon>
        <taxon>Capnodiales</taxon>
        <taxon>Capnodiaceae</taxon>
        <taxon>Polychaeton</taxon>
    </lineage>
</organism>
<proteinExistence type="inferred from homology"/>
<evidence type="ECO:0000259" key="12">
    <source>
        <dbReference type="PROSITE" id="PS50922"/>
    </source>
</evidence>
<sequence>MASSTPARNTRSRSREQHQNQEQQQPPTLQTNASTTGADPKRPSIGRRRKSSMLGGDPRGDTGGNSMTTTYATHAQLASPTYSSSRTSESGRKRRKSKTFFRRCVRICLKHTWLLPLVLTCIILTLYFISPGEQNPLYPAIFLSYADPPLNERTNTLPAHVGNVTQYGKGPKDIAFVAFYTIVLSFTREFMMQCVIKPIALWCNIRGRAKQSRFMEQFYTAIYFAILGPFGLYVMSRSPVWYFNTKGMYEGFPHRAHEGIFKTYYLLQASYWAQQALVLLLQLEAPRKDFKELVLHHVVTLSLIGLSYRFHFTYMGVAVYITHDISDFFLATSKILNYVDATITGGFFILFIGVWAYLRHYINIQILISLLPGGTFSTVGPFDLNWDTQQYKCWISQVITFGLLVLLQAVNIFWFVLILRILYRYLTTNVHEDMRSEGEDEEEDEQTKYKGDKASAPEVMVNGEPVAVEISGVDIAARGKDGISQRKQ</sequence>
<feature type="region of interest" description="Disordered" evidence="10">
    <location>
        <begin position="434"/>
        <end position="454"/>
    </location>
</feature>
<evidence type="ECO:0000256" key="4">
    <source>
        <dbReference type="ARBA" id="ARBA00022692"/>
    </source>
</evidence>
<keyword evidence="7 9" id="KW-0472">Membrane</keyword>
<dbReference type="PANTHER" id="PTHR12560">
    <property type="entry name" value="LONGEVITY ASSURANCE FACTOR 1 LAG1"/>
    <property type="match status" value="1"/>
</dbReference>
<dbReference type="AlphaFoldDB" id="A0A9P4QAJ2"/>
<feature type="transmembrane region" description="Helical" evidence="11">
    <location>
        <begin position="112"/>
        <end position="129"/>
    </location>
</feature>
<gene>
    <name evidence="13" type="ORF">K431DRAFT_16145</name>
</gene>
<dbReference type="InterPro" id="IPR016439">
    <property type="entry name" value="Lag1/Lac1-like"/>
</dbReference>
<evidence type="ECO:0000256" key="1">
    <source>
        <dbReference type="ARBA" id="ARBA00004477"/>
    </source>
</evidence>
<evidence type="ECO:0000313" key="14">
    <source>
        <dbReference type="Proteomes" id="UP000799441"/>
    </source>
</evidence>
<comment type="caution">
    <text evidence="13">The sequence shown here is derived from an EMBL/GenBank/DDBJ whole genome shotgun (WGS) entry which is preliminary data.</text>
</comment>
<feature type="transmembrane region" description="Helical" evidence="11">
    <location>
        <begin position="335"/>
        <end position="357"/>
    </location>
</feature>
<evidence type="ECO:0000256" key="9">
    <source>
        <dbReference type="PROSITE-ProRule" id="PRU00205"/>
    </source>
</evidence>
<evidence type="ECO:0000256" key="2">
    <source>
        <dbReference type="ARBA" id="ARBA00009808"/>
    </source>
</evidence>
<dbReference type="GO" id="GO:0046513">
    <property type="term" value="P:ceramide biosynthetic process"/>
    <property type="evidence" value="ECO:0007669"/>
    <property type="project" value="InterPro"/>
</dbReference>
<feature type="compositionally biased region" description="Low complexity" evidence="10">
    <location>
        <begin position="20"/>
        <end position="32"/>
    </location>
</feature>
<keyword evidence="4 9" id="KW-0812">Transmembrane</keyword>
<dbReference type="OrthoDB" id="3053196at2759"/>
<feature type="transmembrane region" description="Helical" evidence="11">
    <location>
        <begin position="217"/>
        <end position="235"/>
    </location>
</feature>
<dbReference type="GO" id="GO:0005789">
    <property type="term" value="C:endoplasmic reticulum membrane"/>
    <property type="evidence" value="ECO:0007669"/>
    <property type="project" value="UniProtKB-SubCell"/>
</dbReference>
<feature type="transmembrane region" description="Helical" evidence="11">
    <location>
        <begin position="174"/>
        <end position="196"/>
    </location>
</feature>
<accession>A0A9P4QAJ2</accession>
<protein>
    <submittedName>
        <fullName evidence="13">Longevity assurance proteins LAG1/LAC1</fullName>
    </submittedName>
</protein>
<evidence type="ECO:0000256" key="10">
    <source>
        <dbReference type="SAM" id="MobiDB-lite"/>
    </source>
</evidence>
<comment type="subcellular location">
    <subcellularLocation>
        <location evidence="1">Endoplasmic reticulum membrane</location>
        <topology evidence="1">Multi-pass membrane protein</topology>
    </subcellularLocation>
</comment>
<dbReference type="Pfam" id="PF03798">
    <property type="entry name" value="TRAM_LAG1_CLN8"/>
    <property type="match status" value="1"/>
</dbReference>
<feature type="transmembrane region" description="Helical" evidence="11">
    <location>
        <begin position="364"/>
        <end position="382"/>
    </location>
</feature>
<name>A0A9P4QAJ2_9PEZI</name>
<reference evidence="13" key="1">
    <citation type="journal article" date="2020" name="Stud. Mycol.">
        <title>101 Dothideomycetes genomes: a test case for predicting lifestyles and emergence of pathogens.</title>
        <authorList>
            <person name="Haridas S."/>
            <person name="Albert R."/>
            <person name="Binder M."/>
            <person name="Bloem J."/>
            <person name="Labutti K."/>
            <person name="Salamov A."/>
            <person name="Andreopoulos B."/>
            <person name="Baker S."/>
            <person name="Barry K."/>
            <person name="Bills G."/>
            <person name="Bluhm B."/>
            <person name="Cannon C."/>
            <person name="Castanera R."/>
            <person name="Culley D."/>
            <person name="Daum C."/>
            <person name="Ezra D."/>
            <person name="Gonzalez J."/>
            <person name="Henrissat B."/>
            <person name="Kuo A."/>
            <person name="Liang C."/>
            <person name="Lipzen A."/>
            <person name="Lutzoni F."/>
            <person name="Magnuson J."/>
            <person name="Mondo S."/>
            <person name="Nolan M."/>
            <person name="Ohm R."/>
            <person name="Pangilinan J."/>
            <person name="Park H.-J."/>
            <person name="Ramirez L."/>
            <person name="Alfaro M."/>
            <person name="Sun H."/>
            <person name="Tritt A."/>
            <person name="Yoshinaga Y."/>
            <person name="Zwiers L.-H."/>
            <person name="Turgeon B."/>
            <person name="Goodwin S."/>
            <person name="Spatafora J."/>
            <person name="Crous P."/>
            <person name="Grigoriev I."/>
        </authorList>
    </citation>
    <scope>NUCLEOTIDE SEQUENCE</scope>
    <source>
        <strain evidence="13">CBS 116435</strain>
    </source>
</reference>
<dbReference type="InterPro" id="IPR006634">
    <property type="entry name" value="TLC-dom"/>
</dbReference>
<evidence type="ECO:0000256" key="3">
    <source>
        <dbReference type="ARBA" id="ARBA00022679"/>
    </source>
</evidence>
<feature type="transmembrane region" description="Helical" evidence="11">
    <location>
        <begin position="293"/>
        <end position="315"/>
    </location>
</feature>
<comment type="similarity">
    <text evidence="2">Belongs to the sphingosine N-acyltransferase family.</text>
</comment>
<dbReference type="Proteomes" id="UP000799441">
    <property type="component" value="Unassembled WGS sequence"/>
</dbReference>
<feature type="region of interest" description="Disordered" evidence="10">
    <location>
        <begin position="1"/>
        <end position="95"/>
    </location>
</feature>
<feature type="transmembrane region" description="Helical" evidence="11">
    <location>
        <begin position="263"/>
        <end position="281"/>
    </location>
</feature>
<keyword evidence="3" id="KW-0808">Transferase</keyword>
<evidence type="ECO:0000256" key="11">
    <source>
        <dbReference type="SAM" id="Phobius"/>
    </source>
</evidence>
<feature type="transmembrane region" description="Helical" evidence="11">
    <location>
        <begin position="394"/>
        <end position="419"/>
    </location>
</feature>
<feature type="compositionally biased region" description="Low complexity" evidence="10">
    <location>
        <begin position="79"/>
        <end position="88"/>
    </location>
</feature>